<reference evidence="3" key="1">
    <citation type="submission" date="2021-01" db="EMBL/GenBank/DDBJ databases">
        <authorList>
            <person name="Corre E."/>
            <person name="Pelletier E."/>
            <person name="Niang G."/>
            <person name="Scheremetjew M."/>
            <person name="Finn R."/>
            <person name="Kale V."/>
            <person name="Holt S."/>
            <person name="Cochrane G."/>
            <person name="Meng A."/>
            <person name="Brown T."/>
            <person name="Cohen L."/>
        </authorList>
    </citation>
    <scope>NUCLEOTIDE SEQUENCE</scope>
    <source>
        <strain evidence="3">10249 10 AB</strain>
    </source>
</reference>
<accession>A0A6V0D7V9</accession>
<dbReference type="EMBL" id="HBIX01033834">
    <property type="protein sequence ID" value="CAE0729337.1"/>
    <property type="molecule type" value="Transcribed_RNA"/>
</dbReference>
<dbReference type="AlphaFoldDB" id="A0A6V0D7V9"/>
<dbReference type="EMBL" id="HBIX01033837">
    <property type="protein sequence ID" value="CAE0729338.1"/>
    <property type="molecule type" value="Transcribed_RNA"/>
</dbReference>
<feature type="region of interest" description="Disordered" evidence="1">
    <location>
        <begin position="29"/>
        <end position="57"/>
    </location>
</feature>
<gene>
    <name evidence="2" type="ORF">PAUS00366_LOCUS22122</name>
    <name evidence="3" type="ORF">PAUS00366_LOCUS22123</name>
</gene>
<name>A0A6V0D7V9_9STRA</name>
<protein>
    <submittedName>
        <fullName evidence="3">Uncharacterized protein</fullName>
    </submittedName>
</protein>
<proteinExistence type="predicted"/>
<evidence type="ECO:0000313" key="2">
    <source>
        <dbReference type="EMBL" id="CAE0729337.1"/>
    </source>
</evidence>
<evidence type="ECO:0000313" key="3">
    <source>
        <dbReference type="EMBL" id="CAE0729338.1"/>
    </source>
</evidence>
<evidence type="ECO:0000256" key="1">
    <source>
        <dbReference type="SAM" id="MobiDB-lite"/>
    </source>
</evidence>
<organism evidence="3">
    <name type="scientific">Pseudo-nitzschia australis</name>
    <dbReference type="NCBI Taxonomy" id="44445"/>
    <lineage>
        <taxon>Eukaryota</taxon>
        <taxon>Sar</taxon>
        <taxon>Stramenopiles</taxon>
        <taxon>Ochrophyta</taxon>
        <taxon>Bacillariophyta</taxon>
        <taxon>Bacillariophyceae</taxon>
        <taxon>Bacillariophycidae</taxon>
        <taxon>Bacillariales</taxon>
        <taxon>Bacillariaceae</taxon>
        <taxon>Pseudo-nitzschia</taxon>
    </lineage>
</organism>
<sequence>MGAGGLIIGIATVEILARTGNKVKSIRENETGKHSSLAGVRNMYRTRTNHSPRVPLREGKRFQPLVKKQPLYNSNIQNTNVQSSGMHKRGMYEITDTILDST</sequence>